<protein>
    <submittedName>
        <fullName evidence="1">Putative ORFan</fullName>
    </submittedName>
</protein>
<dbReference type="InterPro" id="IPR032675">
    <property type="entry name" value="LRR_dom_sf"/>
</dbReference>
<name>A0A6N1NGM2_9VIRU</name>
<dbReference type="Gene3D" id="3.80.10.10">
    <property type="entry name" value="Ribonuclease Inhibitor"/>
    <property type="match status" value="1"/>
</dbReference>
<sequence length="222" mass="24890">MDTLSKELPLEIWQLIFDKCDFLTQLYLHSCCSFFYFNLRFTDLYNIHTYIKELLSDDILKQKKYHHITKLGAWGNPKIKNVSHIAPTLKFLDANGSNCGIDQNDINGLSLVELHAWGNPKIKNVSHMAPTLKKLDASYNCGIDQNGINGLSLVELCARNNPKITNVSHMATTLKILDASGGNCGIDQNGINGLSLDELNARNNPRIKNVSHIAHTLKNFII</sequence>
<dbReference type="SUPFAM" id="SSF52058">
    <property type="entry name" value="L domain-like"/>
    <property type="match status" value="1"/>
</dbReference>
<dbReference type="GeneID" id="80517697"/>
<evidence type="ECO:0000313" key="1">
    <source>
        <dbReference type="EMBL" id="QKU34379.1"/>
    </source>
</evidence>
<reference evidence="1" key="2">
    <citation type="journal article" date="2018" name="Nat. Commun.">
        <title>Tailed giant Tupanvirus possesses the most complete translational apparatus of the known virosphere.</title>
        <authorList>
            <person name="Abrahao J."/>
            <person name="Silva L."/>
            <person name="Silva L.S."/>
            <person name="Khalil J.Y.B."/>
            <person name="Rodrigues R."/>
            <person name="Arantes T."/>
            <person name="Assis F."/>
            <person name="Boratto P."/>
            <person name="Andrade M."/>
            <person name="Kroon E.G."/>
            <person name="Ribeiro B."/>
            <person name="Bergier I."/>
            <person name="Seligmann H."/>
            <person name="Ghigo E."/>
            <person name="Colson P."/>
            <person name="Levasseur A."/>
            <person name="Kroemer G."/>
            <person name="Raoult D."/>
            <person name="La Scola B."/>
        </authorList>
    </citation>
    <scope>NUCLEOTIDE SEQUENCE [LARGE SCALE GENOMIC DNA]</scope>
    <source>
        <strain evidence="1">Deep ocean</strain>
    </source>
</reference>
<dbReference type="EMBL" id="MF405918">
    <property type="protein sequence ID" value="QKU34379.1"/>
    <property type="molecule type" value="Genomic_DNA"/>
</dbReference>
<reference evidence="1" key="1">
    <citation type="submission" date="2017-06" db="EMBL/GenBank/DDBJ databases">
        <authorList>
            <person name="Assis F.L."/>
            <person name="Abrahao J.S."/>
            <person name="Silva L."/>
            <person name="Khalil J.B."/>
            <person name="Rodrigues R."/>
            <person name="Silva L.S."/>
            <person name="Boratto P."/>
            <person name="Andrade M."/>
            <person name="Kroon E.G."/>
            <person name="Ribeiro B."/>
            <person name="Bergier I."/>
            <person name="Seligmann H."/>
            <person name="Ghigo E."/>
            <person name="Colson P."/>
            <person name="Levasseur A."/>
            <person name="Raoult D."/>
            <person name="Scola B.L."/>
        </authorList>
    </citation>
    <scope>NUCLEOTIDE SEQUENCE</scope>
    <source>
        <strain evidence="1">Deep ocean</strain>
    </source>
</reference>
<dbReference type="RefSeq" id="YP_010781006.1">
    <property type="nucleotide sequence ID" value="NC_075038.1"/>
</dbReference>
<proteinExistence type="predicted"/>
<accession>A0A6N1NGM2</accession>
<organism evidence="1">
    <name type="scientific">Tupanvirus deep ocean</name>
    <dbReference type="NCBI Taxonomy" id="2126984"/>
    <lineage>
        <taxon>Viruses</taxon>
        <taxon>Varidnaviria</taxon>
        <taxon>Bamfordvirae</taxon>
        <taxon>Nucleocytoviricota</taxon>
        <taxon>Megaviricetes</taxon>
        <taxon>Imitervirales</taxon>
        <taxon>Mimiviridae</taxon>
        <taxon>Megamimivirinae</taxon>
        <taxon>Tupanvirus</taxon>
        <taxon>Tupanvirus altamarinense</taxon>
    </lineage>
</organism>
<dbReference type="KEGG" id="vg:80517697"/>